<protein>
    <submittedName>
        <fullName evidence="1">Uncharacterized protein</fullName>
    </submittedName>
</protein>
<proteinExistence type="predicted"/>
<dbReference type="EMBL" id="JADYXP020000021">
    <property type="protein sequence ID" value="KAL0103377.1"/>
    <property type="molecule type" value="Genomic_DNA"/>
</dbReference>
<dbReference type="Proteomes" id="UP001430953">
    <property type="component" value="Unassembled WGS sequence"/>
</dbReference>
<evidence type="ECO:0000313" key="2">
    <source>
        <dbReference type="Proteomes" id="UP001430953"/>
    </source>
</evidence>
<sequence length="96" mass="10527">MKSPCWLPCNTSWDWSGFGGRREINTGRLSTWRGVGRCVHHEERGSGLTAATGTALIVTLTLIAPLNEIQKLVIVGNFRRIGSAARCTIKCEKRSA</sequence>
<evidence type="ECO:0000313" key="1">
    <source>
        <dbReference type="EMBL" id="KAL0103377.1"/>
    </source>
</evidence>
<accession>A0AAW2ENX4</accession>
<gene>
    <name evidence="1" type="ORF">PUN28_017562</name>
</gene>
<dbReference type="AlphaFoldDB" id="A0AAW2ENX4"/>
<keyword evidence="2" id="KW-1185">Reference proteome</keyword>
<name>A0AAW2ENX4_9HYME</name>
<reference evidence="1 2" key="1">
    <citation type="submission" date="2023-03" db="EMBL/GenBank/DDBJ databases">
        <title>High recombination rates correlate with genetic variation in Cardiocondyla obscurior ants.</title>
        <authorList>
            <person name="Errbii M."/>
        </authorList>
    </citation>
    <scope>NUCLEOTIDE SEQUENCE [LARGE SCALE GENOMIC DNA]</scope>
    <source>
        <strain evidence="1">Alpha-2009</strain>
        <tissue evidence="1">Whole body</tissue>
    </source>
</reference>
<comment type="caution">
    <text evidence="1">The sequence shown here is derived from an EMBL/GenBank/DDBJ whole genome shotgun (WGS) entry which is preliminary data.</text>
</comment>
<organism evidence="1 2">
    <name type="scientific">Cardiocondyla obscurior</name>
    <dbReference type="NCBI Taxonomy" id="286306"/>
    <lineage>
        <taxon>Eukaryota</taxon>
        <taxon>Metazoa</taxon>
        <taxon>Ecdysozoa</taxon>
        <taxon>Arthropoda</taxon>
        <taxon>Hexapoda</taxon>
        <taxon>Insecta</taxon>
        <taxon>Pterygota</taxon>
        <taxon>Neoptera</taxon>
        <taxon>Endopterygota</taxon>
        <taxon>Hymenoptera</taxon>
        <taxon>Apocrita</taxon>
        <taxon>Aculeata</taxon>
        <taxon>Formicoidea</taxon>
        <taxon>Formicidae</taxon>
        <taxon>Myrmicinae</taxon>
        <taxon>Cardiocondyla</taxon>
    </lineage>
</organism>